<accession>A0A495IG52</accession>
<dbReference type="Proteomes" id="UP000280008">
    <property type="component" value="Unassembled WGS sequence"/>
</dbReference>
<feature type="domain" description="DUF4240" evidence="1">
    <location>
        <begin position="1"/>
        <end position="122"/>
    </location>
</feature>
<evidence type="ECO:0000313" key="2">
    <source>
        <dbReference type="EMBL" id="RKR74046.1"/>
    </source>
</evidence>
<evidence type="ECO:0000259" key="1">
    <source>
        <dbReference type="Pfam" id="PF14024"/>
    </source>
</evidence>
<dbReference type="EMBL" id="RBKS01000001">
    <property type="protein sequence ID" value="RKR74046.1"/>
    <property type="molecule type" value="Genomic_DNA"/>
</dbReference>
<organism evidence="2 3">
    <name type="scientific">Frondihabitans australicus</name>
    <dbReference type="NCBI Taxonomy" id="386892"/>
    <lineage>
        <taxon>Bacteria</taxon>
        <taxon>Bacillati</taxon>
        <taxon>Actinomycetota</taxon>
        <taxon>Actinomycetes</taxon>
        <taxon>Micrococcales</taxon>
        <taxon>Microbacteriaceae</taxon>
        <taxon>Frondihabitans</taxon>
    </lineage>
</organism>
<dbReference type="AlphaFoldDB" id="A0A495IG52"/>
<evidence type="ECO:0000313" key="3">
    <source>
        <dbReference type="Proteomes" id="UP000280008"/>
    </source>
</evidence>
<protein>
    <submittedName>
        <fullName evidence="2">Uncharacterized protein DUF4240</fullName>
    </submittedName>
</protein>
<proteinExistence type="predicted"/>
<keyword evidence="3" id="KW-1185">Reference proteome</keyword>
<sequence>MPSAEFWSLISTMHGSVSDAAMKRLKAALEAGPTSDLAPFETRLDLSLYELDDECRLDWYDKNDPSGLGHLADDDFLYVRTDTIAAGEKTYEAAIAHDTLPWGTVDAADDDGEDLLYVSEEAAHHAGIKDRAFYHEAKFDDLYETATNPIGWPDAGS</sequence>
<comment type="caution">
    <text evidence="2">The sequence shown here is derived from an EMBL/GenBank/DDBJ whole genome shotgun (WGS) entry which is preliminary data.</text>
</comment>
<name>A0A495IG52_9MICO</name>
<dbReference type="Pfam" id="PF14024">
    <property type="entry name" value="DUF4240"/>
    <property type="match status" value="1"/>
</dbReference>
<gene>
    <name evidence="2" type="ORF">C8E83_1148</name>
</gene>
<reference evidence="2 3" key="1">
    <citation type="submission" date="2018-10" db="EMBL/GenBank/DDBJ databases">
        <title>Sequencing the genomes of 1000 actinobacteria strains.</title>
        <authorList>
            <person name="Klenk H.-P."/>
        </authorList>
    </citation>
    <scope>NUCLEOTIDE SEQUENCE [LARGE SCALE GENOMIC DNA]</scope>
    <source>
        <strain evidence="2 3">DSM 17894</strain>
    </source>
</reference>
<dbReference type="InterPro" id="IPR025334">
    <property type="entry name" value="DUF4240"/>
</dbReference>